<sequence>MPPGQSIPANLSFAVARKILKAEDMERLACAFLNATDTVKFDAEKAAREFGGVKADSFKRSIWVITKTLKEHGGGDGGDAASTPKQRGRKRKADADEGESPVKKKGKGGKKSKAEVEEDADDEVSVKAEAKVDEDSEGELV</sequence>
<proteinExistence type="predicted"/>
<comment type="caution">
    <text evidence="2">The sequence shown here is derived from an EMBL/GenBank/DDBJ whole genome shotgun (WGS) entry which is preliminary data.</text>
</comment>
<dbReference type="Proteomes" id="UP001305779">
    <property type="component" value="Unassembled WGS sequence"/>
</dbReference>
<dbReference type="EMBL" id="JAXOVC010000007">
    <property type="protein sequence ID" value="KAK4499274.1"/>
    <property type="molecule type" value="Genomic_DNA"/>
</dbReference>
<protein>
    <submittedName>
        <fullName evidence="2">Uncharacterized protein</fullName>
    </submittedName>
</protein>
<evidence type="ECO:0000313" key="3">
    <source>
        <dbReference type="Proteomes" id="UP001305779"/>
    </source>
</evidence>
<accession>A0ABR0ED37</accession>
<keyword evidence="3" id="KW-1185">Reference proteome</keyword>
<evidence type="ECO:0000313" key="2">
    <source>
        <dbReference type="EMBL" id="KAK4499274.1"/>
    </source>
</evidence>
<evidence type="ECO:0000256" key="1">
    <source>
        <dbReference type="SAM" id="MobiDB-lite"/>
    </source>
</evidence>
<name>A0ABR0ED37_ZASCE</name>
<reference evidence="2 3" key="1">
    <citation type="journal article" date="2023" name="G3 (Bethesda)">
        <title>A chromosome-level genome assembly of Zasmidium syzygii isolated from banana leaves.</title>
        <authorList>
            <person name="van Westerhoven A.C."/>
            <person name="Mehrabi R."/>
            <person name="Talebi R."/>
            <person name="Steentjes M.B.F."/>
            <person name="Corcolon B."/>
            <person name="Chong P.A."/>
            <person name="Kema G.H.J."/>
            <person name="Seidl M.F."/>
        </authorList>
    </citation>
    <scope>NUCLEOTIDE SEQUENCE [LARGE SCALE GENOMIC DNA]</scope>
    <source>
        <strain evidence="2 3">P124</strain>
    </source>
</reference>
<organism evidence="2 3">
    <name type="scientific">Zasmidium cellare</name>
    <name type="common">Wine cellar mold</name>
    <name type="synonym">Racodium cellare</name>
    <dbReference type="NCBI Taxonomy" id="395010"/>
    <lineage>
        <taxon>Eukaryota</taxon>
        <taxon>Fungi</taxon>
        <taxon>Dikarya</taxon>
        <taxon>Ascomycota</taxon>
        <taxon>Pezizomycotina</taxon>
        <taxon>Dothideomycetes</taxon>
        <taxon>Dothideomycetidae</taxon>
        <taxon>Mycosphaerellales</taxon>
        <taxon>Mycosphaerellaceae</taxon>
        <taxon>Zasmidium</taxon>
    </lineage>
</organism>
<feature type="compositionally biased region" description="Basic and acidic residues" evidence="1">
    <location>
        <begin position="124"/>
        <end position="133"/>
    </location>
</feature>
<feature type="region of interest" description="Disordered" evidence="1">
    <location>
        <begin position="69"/>
        <end position="141"/>
    </location>
</feature>
<gene>
    <name evidence="2" type="ORF">PRZ48_009787</name>
</gene>